<evidence type="ECO:0000256" key="1">
    <source>
        <dbReference type="SAM" id="Phobius"/>
    </source>
</evidence>
<sequence length="150" mass="16038">MSCEMDCFKSLPIIVSDKSTDTGDPVLLSNNTEYKVDFLFVVIMFIAPVGAVVSSSIRMVRDFIVAGVFAVSLTIGLSSNTSSTVVIKMLKSNKGRWLPELTSACVAVSVEVDILVITLAINAGSSIHKLEQYGTPILALIKHISSATNI</sequence>
<keyword evidence="1" id="KW-1133">Transmembrane helix</keyword>
<feature type="transmembrane region" description="Helical" evidence="1">
    <location>
        <begin position="63"/>
        <end position="87"/>
    </location>
</feature>
<dbReference type="EnsemblMetazoa" id="GAUT023803-RA">
    <property type="protein sequence ID" value="GAUT023803-PA"/>
    <property type="gene ID" value="GAUT023803"/>
</dbReference>
<protein>
    <submittedName>
        <fullName evidence="2">Uncharacterized protein</fullName>
    </submittedName>
</protein>
<accession>A0A1A9V2N6</accession>
<name>A0A1A9V2N6_GLOAU</name>
<keyword evidence="1" id="KW-0472">Membrane</keyword>
<evidence type="ECO:0000313" key="2">
    <source>
        <dbReference type="EnsemblMetazoa" id="GAUT023803-PA"/>
    </source>
</evidence>
<evidence type="ECO:0000313" key="3">
    <source>
        <dbReference type="Proteomes" id="UP000078200"/>
    </source>
</evidence>
<dbReference type="VEuPathDB" id="VectorBase:GAUT023803"/>
<organism evidence="2 3">
    <name type="scientific">Glossina austeni</name>
    <name type="common">Savannah tsetse fly</name>
    <dbReference type="NCBI Taxonomy" id="7395"/>
    <lineage>
        <taxon>Eukaryota</taxon>
        <taxon>Metazoa</taxon>
        <taxon>Ecdysozoa</taxon>
        <taxon>Arthropoda</taxon>
        <taxon>Hexapoda</taxon>
        <taxon>Insecta</taxon>
        <taxon>Pterygota</taxon>
        <taxon>Neoptera</taxon>
        <taxon>Endopterygota</taxon>
        <taxon>Diptera</taxon>
        <taxon>Brachycera</taxon>
        <taxon>Muscomorpha</taxon>
        <taxon>Hippoboscoidea</taxon>
        <taxon>Glossinidae</taxon>
        <taxon>Glossina</taxon>
    </lineage>
</organism>
<dbReference type="AlphaFoldDB" id="A0A1A9V2N6"/>
<keyword evidence="3" id="KW-1185">Reference proteome</keyword>
<reference evidence="2" key="1">
    <citation type="submission" date="2020-05" db="UniProtKB">
        <authorList>
            <consortium name="EnsemblMetazoa"/>
        </authorList>
    </citation>
    <scope>IDENTIFICATION</scope>
    <source>
        <strain evidence="2">TTRI</strain>
    </source>
</reference>
<dbReference type="Proteomes" id="UP000078200">
    <property type="component" value="Unassembled WGS sequence"/>
</dbReference>
<keyword evidence="1" id="KW-0812">Transmembrane</keyword>
<proteinExistence type="predicted"/>
<feature type="transmembrane region" description="Helical" evidence="1">
    <location>
        <begin position="38"/>
        <end position="57"/>
    </location>
</feature>